<gene>
    <name evidence="1" type="ORF">ATB98_09215</name>
</gene>
<dbReference type="RefSeq" id="WP_066878479.1">
    <property type="nucleotide sequence ID" value="NZ_LNQB01000096.1"/>
</dbReference>
<dbReference type="STRING" id="36856.ATB98_09215"/>
<sequence>MESSYDKTLAIHGLLARRVPGHSLERPFHTSPAIYELLAYAVPACRLARAGSCVTTRVRRL</sequence>
<organism evidence="1 2">
    <name type="scientific">Sinorhizobium saheli</name>
    <dbReference type="NCBI Taxonomy" id="36856"/>
    <lineage>
        <taxon>Bacteria</taxon>
        <taxon>Pseudomonadati</taxon>
        <taxon>Pseudomonadota</taxon>
        <taxon>Alphaproteobacteria</taxon>
        <taxon>Hyphomicrobiales</taxon>
        <taxon>Rhizobiaceae</taxon>
        <taxon>Sinorhizobium/Ensifer group</taxon>
        <taxon>Sinorhizobium</taxon>
    </lineage>
</organism>
<proteinExistence type="predicted"/>
<dbReference type="EMBL" id="LNQB01000096">
    <property type="protein sequence ID" value="OAP37387.1"/>
    <property type="molecule type" value="Genomic_DNA"/>
</dbReference>
<dbReference type="Proteomes" id="UP000078507">
    <property type="component" value="Unassembled WGS sequence"/>
</dbReference>
<dbReference type="AlphaFoldDB" id="A0A178XQA5"/>
<name>A0A178XQA5_SINSA</name>
<evidence type="ECO:0000313" key="1">
    <source>
        <dbReference type="EMBL" id="OAP37387.1"/>
    </source>
</evidence>
<comment type="caution">
    <text evidence="1">The sequence shown here is derived from an EMBL/GenBank/DDBJ whole genome shotgun (WGS) entry which is preliminary data.</text>
</comment>
<protein>
    <submittedName>
        <fullName evidence="1">Uncharacterized protein</fullName>
    </submittedName>
</protein>
<accession>A0A178XQA5</accession>
<keyword evidence="2" id="KW-1185">Reference proteome</keyword>
<evidence type="ECO:0000313" key="2">
    <source>
        <dbReference type="Proteomes" id="UP000078507"/>
    </source>
</evidence>
<reference evidence="1 2" key="1">
    <citation type="submission" date="2015-11" db="EMBL/GenBank/DDBJ databases">
        <title>Ensifer anhuiense sp. nov., an effective nitrogen fixation bacterium with Glycine soja.</title>
        <authorList>
            <person name="Yan H."/>
            <person name="Chen W."/>
        </authorList>
    </citation>
    <scope>NUCLEOTIDE SEQUENCE [LARGE SCALE GENOMIC DNA]</scope>
    <source>
        <strain evidence="1 2">LMG 7837</strain>
    </source>
</reference>